<dbReference type="PANTHER" id="PTHR11132">
    <property type="entry name" value="SOLUTE CARRIER FAMILY 35"/>
    <property type="match status" value="1"/>
</dbReference>
<evidence type="ECO:0000313" key="8">
    <source>
        <dbReference type="EMBL" id="PWN23289.1"/>
    </source>
</evidence>
<keyword evidence="2 6" id="KW-0812">Transmembrane</keyword>
<reference evidence="8 9" key="1">
    <citation type="journal article" date="2018" name="Mol. Biol. Evol.">
        <title>Broad Genomic Sampling Reveals a Smut Pathogenic Ancestry of the Fungal Clade Ustilaginomycotina.</title>
        <authorList>
            <person name="Kijpornyongpan T."/>
            <person name="Mondo S.J."/>
            <person name="Barry K."/>
            <person name="Sandor L."/>
            <person name="Lee J."/>
            <person name="Lipzen A."/>
            <person name="Pangilinan J."/>
            <person name="LaButti K."/>
            <person name="Hainaut M."/>
            <person name="Henrissat B."/>
            <person name="Grigoriev I.V."/>
            <person name="Spatafora J.W."/>
            <person name="Aime M.C."/>
        </authorList>
    </citation>
    <scope>NUCLEOTIDE SEQUENCE [LARGE SCALE GENOMIC DNA]</scope>
    <source>
        <strain evidence="8 9">MCA 4718</strain>
    </source>
</reference>
<dbReference type="GO" id="GO:0016020">
    <property type="term" value="C:membrane"/>
    <property type="evidence" value="ECO:0007669"/>
    <property type="project" value="UniProtKB-SubCell"/>
</dbReference>
<keyword evidence="3 6" id="KW-1133">Transmembrane helix</keyword>
<dbReference type="OrthoDB" id="6418713at2759"/>
<feature type="transmembrane region" description="Helical" evidence="6">
    <location>
        <begin position="151"/>
        <end position="170"/>
    </location>
</feature>
<dbReference type="STRING" id="1684307.A0A316UDK7"/>
<feature type="domain" description="Sugar phosphate transporter" evidence="7">
    <location>
        <begin position="77"/>
        <end position="362"/>
    </location>
</feature>
<feature type="transmembrane region" description="Helical" evidence="6">
    <location>
        <begin position="204"/>
        <end position="221"/>
    </location>
</feature>
<evidence type="ECO:0000256" key="1">
    <source>
        <dbReference type="ARBA" id="ARBA00004141"/>
    </source>
</evidence>
<proteinExistence type="predicted"/>
<evidence type="ECO:0000256" key="4">
    <source>
        <dbReference type="ARBA" id="ARBA00023136"/>
    </source>
</evidence>
<feature type="compositionally biased region" description="Polar residues" evidence="5">
    <location>
        <begin position="47"/>
        <end position="58"/>
    </location>
</feature>
<feature type="transmembrane region" description="Helical" evidence="6">
    <location>
        <begin position="108"/>
        <end position="128"/>
    </location>
</feature>
<dbReference type="Pfam" id="PF03151">
    <property type="entry name" value="TPT"/>
    <property type="match status" value="1"/>
</dbReference>
<keyword evidence="9" id="KW-1185">Reference proteome</keyword>
<dbReference type="RefSeq" id="XP_025350449.1">
    <property type="nucleotide sequence ID" value="XM_025494813.1"/>
</dbReference>
<feature type="transmembrane region" description="Helical" evidence="6">
    <location>
        <begin position="227"/>
        <end position="250"/>
    </location>
</feature>
<feature type="compositionally biased region" description="Polar residues" evidence="5">
    <location>
        <begin position="1"/>
        <end position="13"/>
    </location>
</feature>
<dbReference type="GeneID" id="37016547"/>
<gene>
    <name evidence="8" type="ORF">BCV69DRAFT_310759</name>
</gene>
<dbReference type="InterPro" id="IPR004853">
    <property type="entry name" value="Sugar_P_trans_dom"/>
</dbReference>
<keyword evidence="4 6" id="KW-0472">Membrane</keyword>
<feature type="transmembrane region" description="Helical" evidence="6">
    <location>
        <begin position="176"/>
        <end position="197"/>
    </location>
</feature>
<feature type="transmembrane region" description="Helical" evidence="6">
    <location>
        <begin position="292"/>
        <end position="314"/>
    </location>
</feature>
<dbReference type="EMBL" id="KZ819322">
    <property type="protein sequence ID" value="PWN23289.1"/>
    <property type="molecule type" value="Genomic_DNA"/>
</dbReference>
<evidence type="ECO:0000313" key="9">
    <source>
        <dbReference type="Proteomes" id="UP000245942"/>
    </source>
</evidence>
<comment type="subcellular location">
    <subcellularLocation>
        <location evidence="1">Membrane</location>
        <topology evidence="1">Multi-pass membrane protein</topology>
    </subcellularLocation>
</comment>
<feature type="region of interest" description="Disordered" evidence="5">
    <location>
        <begin position="1"/>
        <end position="69"/>
    </location>
</feature>
<feature type="transmembrane region" description="Helical" evidence="6">
    <location>
        <begin position="77"/>
        <end position="96"/>
    </location>
</feature>
<accession>A0A316UDK7</accession>
<evidence type="ECO:0000259" key="7">
    <source>
        <dbReference type="Pfam" id="PF03151"/>
    </source>
</evidence>
<evidence type="ECO:0000256" key="3">
    <source>
        <dbReference type="ARBA" id="ARBA00022989"/>
    </source>
</evidence>
<evidence type="ECO:0000256" key="2">
    <source>
        <dbReference type="ARBA" id="ARBA00022692"/>
    </source>
</evidence>
<name>A0A316UDK7_9BASI</name>
<evidence type="ECO:0000256" key="6">
    <source>
        <dbReference type="SAM" id="Phobius"/>
    </source>
</evidence>
<dbReference type="InterPro" id="IPR050186">
    <property type="entry name" value="TPT_transporter"/>
</dbReference>
<sequence length="369" mass="38987">MAQHTSLPMQSLSVDGKNGLGGDEKYQHDPINGHARPSVGTPGLSGMGQSTSGPSAHSSGILPGGGGKGEKKKVHPAVIIALWIALSSSVIVYNKYVLDTKTGLGFPYPVFLTTFHMALNTVGTRLLARYTHLMDGLRDVEMTSERWYKNILPIGALFSGSLVMSNMAYLTLSVSFIQMLKAFMPVAVLIISFAFGLKQVSAPLFGIVGAISFGVALAAYGEIEFAMQGFICQVLAIGFESSRLVMVQVLLQGLKMDPLVSLYYFAPVCAAINACLIPFSEGFAPFFDLGKLGPFVLLTNGGVAFALNIAAVFLIGAASSLTLTLAGVLKDILLILGSMFLLGSTVTGLQYFGYAIALAGLVAFKTYKG</sequence>
<dbReference type="AlphaFoldDB" id="A0A316UDK7"/>
<protein>
    <submittedName>
        <fullName evidence="8">TPT-domain-containing protein</fullName>
    </submittedName>
</protein>
<evidence type="ECO:0000256" key="5">
    <source>
        <dbReference type="SAM" id="MobiDB-lite"/>
    </source>
</evidence>
<dbReference type="Proteomes" id="UP000245942">
    <property type="component" value="Unassembled WGS sequence"/>
</dbReference>
<feature type="transmembrane region" description="Helical" evidence="6">
    <location>
        <begin position="262"/>
        <end position="280"/>
    </location>
</feature>
<organism evidence="8 9">
    <name type="scientific">Pseudomicrostroma glucosiphilum</name>
    <dbReference type="NCBI Taxonomy" id="1684307"/>
    <lineage>
        <taxon>Eukaryota</taxon>
        <taxon>Fungi</taxon>
        <taxon>Dikarya</taxon>
        <taxon>Basidiomycota</taxon>
        <taxon>Ustilaginomycotina</taxon>
        <taxon>Exobasidiomycetes</taxon>
        <taxon>Microstromatales</taxon>
        <taxon>Microstromatales incertae sedis</taxon>
        <taxon>Pseudomicrostroma</taxon>
    </lineage>
</organism>